<reference evidence="2" key="2">
    <citation type="journal article" date="2024" name="Plant">
        <title>Genomic evolution and insights into agronomic trait innovations of Sesamum species.</title>
        <authorList>
            <person name="Miao H."/>
            <person name="Wang L."/>
            <person name="Qu L."/>
            <person name="Liu H."/>
            <person name="Sun Y."/>
            <person name="Le M."/>
            <person name="Wang Q."/>
            <person name="Wei S."/>
            <person name="Zheng Y."/>
            <person name="Lin W."/>
            <person name="Duan Y."/>
            <person name="Cao H."/>
            <person name="Xiong S."/>
            <person name="Wang X."/>
            <person name="Wei L."/>
            <person name="Li C."/>
            <person name="Ma Q."/>
            <person name="Ju M."/>
            <person name="Zhao R."/>
            <person name="Li G."/>
            <person name="Mu C."/>
            <person name="Tian Q."/>
            <person name="Mei H."/>
            <person name="Zhang T."/>
            <person name="Gao T."/>
            <person name="Zhang H."/>
        </authorList>
    </citation>
    <scope>NUCLEOTIDE SEQUENCE</scope>
    <source>
        <strain evidence="2">3651</strain>
    </source>
</reference>
<organism evidence="2 3">
    <name type="scientific">Sesamum alatum</name>
    <dbReference type="NCBI Taxonomy" id="300844"/>
    <lineage>
        <taxon>Eukaryota</taxon>
        <taxon>Viridiplantae</taxon>
        <taxon>Streptophyta</taxon>
        <taxon>Embryophyta</taxon>
        <taxon>Tracheophyta</taxon>
        <taxon>Spermatophyta</taxon>
        <taxon>Magnoliopsida</taxon>
        <taxon>eudicotyledons</taxon>
        <taxon>Gunneridae</taxon>
        <taxon>Pentapetalae</taxon>
        <taxon>asterids</taxon>
        <taxon>lamiids</taxon>
        <taxon>Lamiales</taxon>
        <taxon>Pedaliaceae</taxon>
        <taxon>Sesamum</taxon>
    </lineage>
</organism>
<comment type="caution">
    <text evidence="2">The sequence shown here is derived from an EMBL/GenBank/DDBJ whole genome shotgun (WGS) entry which is preliminary data.</text>
</comment>
<dbReference type="Proteomes" id="UP001293254">
    <property type="component" value="Unassembled WGS sequence"/>
</dbReference>
<name>A0AAE1Y2G0_9LAMI</name>
<evidence type="ECO:0000259" key="1">
    <source>
        <dbReference type="Pfam" id="PF13966"/>
    </source>
</evidence>
<sequence length="364" mass="41613">MPVQYLRILLVAKRLSVTNFSTLVDRIGACIRKWTAKSLSLAGRLELIRSEEGGLSIRHIQSWNVDLLARVLWNIHREADTLWVQWVNSVYLRGGSVWEWQSRKGDSPLLQRLVEIRNRLIMNFGSTQAAIQHMDEWFDCKELVTSKAYEYFRSKLIRLPWKATIWKAFIPPKYSFIMWLGLRGRLATRDRLAFLQEDPSCSLCINTNETAKHLFFKWLKKEKTGSFVRNKARLLALACTVYSLWRHRNEAIFEGKSPCPGGLVISIKITMYSCPCCLKFGGYFGCLVEIFWSISATPEVGEFCHFWAGNFLSGCCTACTFPSRLVHTALGLLTFPCGAEKSVHTAPDLLRLANLPLCLCKHHG</sequence>
<keyword evidence="3" id="KW-1185">Reference proteome</keyword>
<dbReference type="Pfam" id="PF13966">
    <property type="entry name" value="zf-RVT"/>
    <property type="match status" value="1"/>
</dbReference>
<gene>
    <name evidence="2" type="ORF">Salat_2154500</name>
</gene>
<dbReference type="PANTHER" id="PTHR33116">
    <property type="entry name" value="REVERSE TRANSCRIPTASE ZINC-BINDING DOMAIN-CONTAINING PROTEIN-RELATED-RELATED"/>
    <property type="match status" value="1"/>
</dbReference>
<feature type="domain" description="Reverse transcriptase zinc-binding" evidence="1">
    <location>
        <begin position="145"/>
        <end position="217"/>
    </location>
</feature>
<accession>A0AAE1Y2G0</accession>
<dbReference type="PANTHER" id="PTHR33116:SF78">
    <property type="entry name" value="OS12G0587133 PROTEIN"/>
    <property type="match status" value="1"/>
</dbReference>
<protein>
    <recommendedName>
        <fullName evidence="1">Reverse transcriptase zinc-binding domain-containing protein</fullName>
    </recommendedName>
</protein>
<dbReference type="AlphaFoldDB" id="A0AAE1Y2G0"/>
<reference evidence="2" key="1">
    <citation type="submission" date="2020-06" db="EMBL/GenBank/DDBJ databases">
        <authorList>
            <person name="Li T."/>
            <person name="Hu X."/>
            <person name="Zhang T."/>
            <person name="Song X."/>
            <person name="Zhang H."/>
            <person name="Dai N."/>
            <person name="Sheng W."/>
            <person name="Hou X."/>
            <person name="Wei L."/>
        </authorList>
    </citation>
    <scope>NUCLEOTIDE SEQUENCE</scope>
    <source>
        <strain evidence="2">3651</strain>
        <tissue evidence="2">Leaf</tissue>
    </source>
</reference>
<evidence type="ECO:0000313" key="2">
    <source>
        <dbReference type="EMBL" id="KAK4422037.1"/>
    </source>
</evidence>
<proteinExistence type="predicted"/>
<evidence type="ECO:0000313" key="3">
    <source>
        <dbReference type="Proteomes" id="UP001293254"/>
    </source>
</evidence>
<dbReference type="InterPro" id="IPR026960">
    <property type="entry name" value="RVT-Znf"/>
</dbReference>
<dbReference type="EMBL" id="JACGWO010000008">
    <property type="protein sequence ID" value="KAK4422037.1"/>
    <property type="molecule type" value="Genomic_DNA"/>
</dbReference>